<protein>
    <recommendedName>
        <fullName evidence="6">Transferase, Chloramphenicol acetyltransferase-like domain protein</fullName>
    </recommendedName>
</protein>
<dbReference type="Pfam" id="PF02458">
    <property type="entry name" value="Transferase"/>
    <property type="match status" value="1"/>
</dbReference>
<dbReference type="PANTHER" id="PTHR31623:SF17">
    <property type="entry name" value="F21J9.9"/>
    <property type="match status" value="1"/>
</dbReference>
<dbReference type="AlphaFoldDB" id="A0AA41VUE0"/>
<dbReference type="Proteomes" id="UP001177140">
    <property type="component" value="Unassembled WGS sequence"/>
</dbReference>
<gene>
    <name evidence="4" type="ORF">MKW94_011032</name>
</gene>
<comment type="caution">
    <text evidence="4">The sequence shown here is derived from an EMBL/GenBank/DDBJ whole genome shotgun (WGS) entry which is preliminary data.</text>
</comment>
<comment type="similarity">
    <text evidence="1">Belongs to the plant acyltransferase family.</text>
</comment>
<sequence length="454" mass="50305">MMKVEVVSKESIKPSSPTPHHLKFFKLAFLDQLAPPIYVNVLLYYSHNDNAEKIIDADTRRSVIKTSLAETLTKFYPLAGKIIDDEFVVDCNDEGVDYTETKVSNGSLSQLIQHPNVHELVKKFLPSDPYSTDTSSKKVPLLVQVNVFEDCGGIVIGLRISHKLADASSLTNFVNDWATVARGIAAGDHGEQIKGPSFDWQSRFPPRDLMGFKPTSLIVGDEVLVTKKFVFGASKLDELKAKSIIVKESDDASDRYQPTRVEVLTAFLWKSFIDIDQAKNKGSVLPKVYLATHTVNVRSRMVPSLPTNSFGNVLGISAASIVMNNTGTEKNDQYNYPNLVGEVRDSIKKVDADYVDVVQTTDAQLIAFKSMSQASASGQALMLNFSSWCRFPIYEADFGWGKPTWVSTAALAMQNMVMLMDTSSGDGIEAWVHLSTKDMAEFERHEELLASILN</sequence>
<evidence type="ECO:0008006" key="6">
    <source>
        <dbReference type="Google" id="ProtNLM"/>
    </source>
</evidence>
<dbReference type="EMBL" id="JAJJMA010292101">
    <property type="protein sequence ID" value="MCL7047378.1"/>
    <property type="molecule type" value="Genomic_DNA"/>
</dbReference>
<dbReference type="PANTHER" id="PTHR31623">
    <property type="entry name" value="F21J9.9"/>
    <property type="match status" value="1"/>
</dbReference>
<keyword evidence="3" id="KW-0012">Acyltransferase</keyword>
<keyword evidence="2" id="KW-0808">Transferase</keyword>
<evidence type="ECO:0000256" key="3">
    <source>
        <dbReference type="ARBA" id="ARBA00023315"/>
    </source>
</evidence>
<evidence type="ECO:0000313" key="4">
    <source>
        <dbReference type="EMBL" id="MCL7047378.1"/>
    </source>
</evidence>
<evidence type="ECO:0000256" key="2">
    <source>
        <dbReference type="ARBA" id="ARBA00022679"/>
    </source>
</evidence>
<name>A0AA41VUE0_PAPNU</name>
<accession>A0AA41VUE0</accession>
<dbReference type="InterPro" id="IPR023213">
    <property type="entry name" value="CAT-like_dom_sf"/>
</dbReference>
<reference evidence="4" key="1">
    <citation type="submission" date="2022-03" db="EMBL/GenBank/DDBJ databases">
        <title>A functionally conserved STORR gene fusion in Papaver species that diverged 16.8 million years ago.</title>
        <authorList>
            <person name="Catania T."/>
        </authorList>
    </citation>
    <scope>NUCLEOTIDE SEQUENCE</scope>
    <source>
        <strain evidence="4">S-191538</strain>
    </source>
</reference>
<keyword evidence="5" id="KW-1185">Reference proteome</keyword>
<proteinExistence type="inferred from homology"/>
<dbReference type="Gene3D" id="3.30.559.10">
    <property type="entry name" value="Chloramphenicol acetyltransferase-like domain"/>
    <property type="match status" value="2"/>
</dbReference>
<evidence type="ECO:0000256" key="1">
    <source>
        <dbReference type="ARBA" id="ARBA00009861"/>
    </source>
</evidence>
<dbReference type="GO" id="GO:0016746">
    <property type="term" value="F:acyltransferase activity"/>
    <property type="evidence" value="ECO:0007669"/>
    <property type="project" value="UniProtKB-KW"/>
</dbReference>
<organism evidence="4 5">
    <name type="scientific">Papaver nudicaule</name>
    <name type="common">Iceland poppy</name>
    <dbReference type="NCBI Taxonomy" id="74823"/>
    <lineage>
        <taxon>Eukaryota</taxon>
        <taxon>Viridiplantae</taxon>
        <taxon>Streptophyta</taxon>
        <taxon>Embryophyta</taxon>
        <taxon>Tracheophyta</taxon>
        <taxon>Spermatophyta</taxon>
        <taxon>Magnoliopsida</taxon>
        <taxon>Ranunculales</taxon>
        <taxon>Papaveraceae</taxon>
        <taxon>Papaveroideae</taxon>
        <taxon>Papaver</taxon>
    </lineage>
</organism>
<evidence type="ECO:0000313" key="5">
    <source>
        <dbReference type="Proteomes" id="UP001177140"/>
    </source>
</evidence>